<evidence type="ECO:0000313" key="2">
    <source>
        <dbReference type="EMBL" id="MEP0867486.1"/>
    </source>
</evidence>
<evidence type="ECO:0000259" key="1">
    <source>
        <dbReference type="Pfam" id="PF12770"/>
    </source>
</evidence>
<gene>
    <name evidence="2" type="ORF">NDI37_23835</name>
</gene>
<comment type="caution">
    <text evidence="2">The sequence shown here is derived from an EMBL/GenBank/DDBJ whole genome shotgun (WGS) entry which is preliminary data.</text>
</comment>
<keyword evidence="3" id="KW-1185">Reference proteome</keyword>
<evidence type="ECO:0000313" key="3">
    <source>
        <dbReference type="Proteomes" id="UP001442494"/>
    </source>
</evidence>
<feature type="domain" description="CHAT" evidence="1">
    <location>
        <begin position="499"/>
        <end position="761"/>
    </location>
</feature>
<dbReference type="EMBL" id="JAMPKK010000072">
    <property type="protein sequence ID" value="MEP0867486.1"/>
    <property type="molecule type" value="Genomic_DNA"/>
</dbReference>
<sequence length="770" mass="88111">MSIYMRAKFTLKTYCPEVVDKMLQNGEASFKLSYNFVCELMKYIFEGSLENSLTALTTFDSKFNEYLNNIDSKSNFKSHFEKFEEYLRTARASDETGPEYFYETPYEKFLLRNFLEANCKDILNAISVLYSIFKIQNKIYAFISVQDAKYLPDQYEIETALRKKNKASILGLEGIWRNPFYKDNIKLIALIYLLIENSSSEELNSEVQLASEQGRQIDLAFLKCCQGKLKIKNGLVPEGLKTLLEGIKLYEGIRYSVSTDQLGVGFGSSYLEYYGWIIDALLQLGYPRLAFDGVERSTARALLDLVSRRTYRSCSLEGVAPTTKLIGEIQDLDFNIYFSQSETYQDPFFAKFLSEAVKHKLSNDFYQNKAERLNRLKKQRDSLIGKLDPESAALVELNPLSWGTFSERRENVIPFEALWNSQAISEKEAILSFHVIHKLSFAAKEKPWDKIFCFALYQERGILRWHHHIVDDSQTVAELQQKCQGIVNEINNKKRLPSLSHISDNLLIPLLRDLPNDCNCLTISANSDLQFFPWSALYYNDEYSANKRLVDKFKIKTTPSLSLLYLLKLRENPRPATPTKFLIAGIQNYPPPQAFLFWSGIEVERISQLYPSASVRQLKDESVDQHFANEFRKAEVIHYSGHANYDHKPDSQQDALEKTYLCLYKQEISAAQILDGALENPNAKVMILSACLTGTGDLTTSGSEILGLERALFHAGLSSLITTLWKVPEFSTALLMVKLHSLWRLHNNTVDTLASSLRDAQPGQAHLKCY</sequence>
<protein>
    <submittedName>
        <fullName evidence="2">CHAT domain-containing protein</fullName>
    </submittedName>
</protein>
<dbReference type="Pfam" id="PF12770">
    <property type="entry name" value="CHAT"/>
    <property type="match status" value="1"/>
</dbReference>
<dbReference type="RefSeq" id="WP_190419271.1">
    <property type="nucleotide sequence ID" value="NZ_JAMPKK010000072.1"/>
</dbReference>
<name>A0ABV0JXU1_9CYAN</name>
<proteinExistence type="predicted"/>
<reference evidence="2 3" key="1">
    <citation type="submission" date="2022-04" db="EMBL/GenBank/DDBJ databases">
        <title>Positive selection, recombination, and allopatry shape intraspecific diversity of widespread and dominant cyanobacteria.</title>
        <authorList>
            <person name="Wei J."/>
            <person name="Shu W."/>
            <person name="Hu C."/>
        </authorList>
    </citation>
    <scope>NUCLEOTIDE SEQUENCE [LARGE SCALE GENOMIC DNA]</scope>
    <source>
        <strain evidence="2 3">GB2-A5</strain>
    </source>
</reference>
<dbReference type="Proteomes" id="UP001442494">
    <property type="component" value="Unassembled WGS sequence"/>
</dbReference>
<organism evidence="2 3">
    <name type="scientific">Funiculus sociatus GB2-A5</name>
    <dbReference type="NCBI Taxonomy" id="2933946"/>
    <lineage>
        <taxon>Bacteria</taxon>
        <taxon>Bacillati</taxon>
        <taxon>Cyanobacteriota</taxon>
        <taxon>Cyanophyceae</taxon>
        <taxon>Coleofasciculales</taxon>
        <taxon>Coleofasciculaceae</taxon>
        <taxon>Funiculus</taxon>
    </lineage>
</organism>
<accession>A0ABV0JXU1</accession>
<dbReference type="InterPro" id="IPR024983">
    <property type="entry name" value="CHAT_dom"/>
</dbReference>